<proteinExistence type="predicted"/>
<reference evidence="1 2" key="1">
    <citation type="journal article" date="2021" name="BMC Genomics">
        <title>Telomere-to-telomere genome assembly of asparaginase-producing Trichoderma simmonsii.</title>
        <authorList>
            <person name="Chung D."/>
            <person name="Kwon Y.M."/>
            <person name="Yang Y."/>
        </authorList>
    </citation>
    <scope>NUCLEOTIDE SEQUENCE [LARGE SCALE GENOMIC DNA]</scope>
    <source>
        <strain evidence="1 2">GH-Sj1</strain>
    </source>
</reference>
<dbReference type="PANTHER" id="PTHR39697:SF1">
    <property type="entry name" value="RICIN B LECTIN DOMAIN-CONTAINING PROTEIN"/>
    <property type="match status" value="1"/>
</dbReference>
<sequence length="167" mass="19594">MPKKMDDCSTWTTQFTPKSSEPTIVNDLWDGRRYTVPWSGSKYNIFINETNQAICSDEEGRLYVEDINLYQNKQYTWLCVEKNGYFGFVNTDTGKFMGHNNANKMRSTAANQQAWEFMTVRKHPQAGYELLMPYWWHTLKKVCVLKGSNDVVLQQHVTTLWQFVKVD</sequence>
<gene>
    <name evidence="1" type="ORF">H0G86_002731</name>
</gene>
<evidence type="ECO:0008006" key="3">
    <source>
        <dbReference type="Google" id="ProtNLM"/>
    </source>
</evidence>
<keyword evidence="2" id="KW-1185">Reference proteome</keyword>
<dbReference type="AlphaFoldDB" id="A0A8G0L435"/>
<dbReference type="PANTHER" id="PTHR39697">
    <property type="entry name" value="RICIN B LECTIN DOMAIN-CONTAINING PROTEIN-RELATED"/>
    <property type="match status" value="1"/>
</dbReference>
<evidence type="ECO:0000313" key="2">
    <source>
        <dbReference type="Proteomes" id="UP000826661"/>
    </source>
</evidence>
<protein>
    <recommendedName>
        <fullName evidence="3">Ricin B lectin domain-containing protein</fullName>
    </recommendedName>
</protein>
<dbReference type="Proteomes" id="UP000826661">
    <property type="component" value="Chromosome II"/>
</dbReference>
<evidence type="ECO:0000313" key="1">
    <source>
        <dbReference type="EMBL" id="QYS95438.1"/>
    </source>
</evidence>
<organism evidence="1 2">
    <name type="scientific">Trichoderma simmonsii</name>
    <dbReference type="NCBI Taxonomy" id="1491479"/>
    <lineage>
        <taxon>Eukaryota</taxon>
        <taxon>Fungi</taxon>
        <taxon>Dikarya</taxon>
        <taxon>Ascomycota</taxon>
        <taxon>Pezizomycotina</taxon>
        <taxon>Sordariomycetes</taxon>
        <taxon>Hypocreomycetidae</taxon>
        <taxon>Hypocreales</taxon>
        <taxon>Hypocreaceae</taxon>
        <taxon>Trichoderma</taxon>
    </lineage>
</organism>
<name>A0A8G0L435_9HYPO</name>
<dbReference type="EMBL" id="CP075865">
    <property type="protein sequence ID" value="QYS95438.1"/>
    <property type="molecule type" value="Genomic_DNA"/>
</dbReference>
<accession>A0A8G0L435</accession>